<dbReference type="Gene3D" id="3.40.50.10490">
    <property type="entry name" value="Glucose-6-phosphate isomerase like protein, domain 1"/>
    <property type="match status" value="2"/>
</dbReference>
<dbReference type="GO" id="GO:0006002">
    <property type="term" value="P:fructose 6-phosphate metabolic process"/>
    <property type="evidence" value="ECO:0007669"/>
    <property type="project" value="TreeGrafter"/>
</dbReference>
<comment type="caution">
    <text evidence="2">The sequence shown here is derived from an EMBL/GenBank/DDBJ whole genome shotgun (WGS) entry which is preliminary data.</text>
</comment>
<evidence type="ECO:0000313" key="2">
    <source>
        <dbReference type="EMBL" id="GAG40459.1"/>
    </source>
</evidence>
<feature type="non-terminal residue" evidence="2">
    <location>
        <position position="1"/>
    </location>
</feature>
<keyword evidence="1" id="KW-0812">Transmembrane</keyword>
<dbReference type="SUPFAM" id="SSF53697">
    <property type="entry name" value="SIS domain"/>
    <property type="match status" value="1"/>
</dbReference>
<dbReference type="PANTHER" id="PTHR10937">
    <property type="entry name" value="GLUCOSAMINE--FRUCTOSE-6-PHOSPHATE AMINOTRANSFERASE, ISOMERIZING"/>
    <property type="match status" value="1"/>
</dbReference>
<dbReference type="InterPro" id="IPR046348">
    <property type="entry name" value="SIS_dom_sf"/>
</dbReference>
<evidence type="ECO:0000256" key="1">
    <source>
        <dbReference type="SAM" id="Phobius"/>
    </source>
</evidence>
<accession>X0XBC1</accession>
<dbReference type="GO" id="GO:0097367">
    <property type="term" value="F:carbohydrate derivative binding"/>
    <property type="evidence" value="ECO:0007669"/>
    <property type="project" value="InterPro"/>
</dbReference>
<organism evidence="2">
    <name type="scientific">marine sediment metagenome</name>
    <dbReference type="NCBI Taxonomy" id="412755"/>
    <lineage>
        <taxon>unclassified sequences</taxon>
        <taxon>metagenomes</taxon>
        <taxon>ecological metagenomes</taxon>
    </lineage>
</organism>
<dbReference type="EMBL" id="BARS01042226">
    <property type="protein sequence ID" value="GAG40459.1"/>
    <property type="molecule type" value="Genomic_DNA"/>
</dbReference>
<keyword evidence="1" id="KW-1133">Transmembrane helix</keyword>
<gene>
    <name evidence="2" type="ORF">S01H1_64088</name>
</gene>
<dbReference type="GO" id="GO:0004360">
    <property type="term" value="F:glutamine-fructose-6-phosphate transaminase (isomerizing) activity"/>
    <property type="evidence" value="ECO:0007669"/>
    <property type="project" value="TreeGrafter"/>
</dbReference>
<dbReference type="AlphaFoldDB" id="X0XBC1"/>
<evidence type="ECO:0008006" key="3">
    <source>
        <dbReference type="Google" id="ProtNLM"/>
    </source>
</evidence>
<sequence length="58" mass="6649">SDTKDELYDYWIDIPQVDSLLYPLVSIVPLHLLAYHLAVKRGKDPDKPRNLAKSVTVK</sequence>
<dbReference type="GO" id="GO:0006487">
    <property type="term" value="P:protein N-linked glycosylation"/>
    <property type="evidence" value="ECO:0007669"/>
    <property type="project" value="TreeGrafter"/>
</dbReference>
<name>X0XBC1_9ZZZZ</name>
<keyword evidence="1" id="KW-0472">Membrane</keyword>
<dbReference type="PANTHER" id="PTHR10937:SF0">
    <property type="entry name" value="GLUTAMINE--FRUCTOSE-6-PHOSPHATE TRANSAMINASE (ISOMERIZING)"/>
    <property type="match status" value="1"/>
</dbReference>
<proteinExistence type="predicted"/>
<protein>
    <recommendedName>
        <fullName evidence="3">Glutamine--fructose-6-phosphate transaminase (isomerizing)</fullName>
    </recommendedName>
</protein>
<feature type="transmembrane region" description="Helical" evidence="1">
    <location>
        <begin position="20"/>
        <end position="39"/>
    </location>
</feature>
<reference evidence="2" key="1">
    <citation type="journal article" date="2014" name="Front. Microbiol.">
        <title>High frequency of phylogenetically diverse reductive dehalogenase-homologous genes in deep subseafloor sedimentary metagenomes.</title>
        <authorList>
            <person name="Kawai M."/>
            <person name="Futagami T."/>
            <person name="Toyoda A."/>
            <person name="Takaki Y."/>
            <person name="Nishi S."/>
            <person name="Hori S."/>
            <person name="Arai W."/>
            <person name="Tsubouchi T."/>
            <person name="Morono Y."/>
            <person name="Uchiyama I."/>
            <person name="Ito T."/>
            <person name="Fujiyama A."/>
            <person name="Inagaki F."/>
            <person name="Takami H."/>
        </authorList>
    </citation>
    <scope>NUCLEOTIDE SEQUENCE</scope>
    <source>
        <strain evidence="2">Expedition CK06-06</strain>
    </source>
</reference>
<dbReference type="GO" id="GO:0006047">
    <property type="term" value="P:UDP-N-acetylglucosamine metabolic process"/>
    <property type="evidence" value="ECO:0007669"/>
    <property type="project" value="TreeGrafter"/>
</dbReference>